<dbReference type="EMBL" id="VSIV01000127">
    <property type="protein sequence ID" value="TYB33583.1"/>
    <property type="molecule type" value="Genomic_DNA"/>
</dbReference>
<proteinExistence type="predicted"/>
<sequence length="99" mass="11844">MAYENQKILRTHDLYTLYQEVEHFVNLNDFLDLLEQITKYHIEEAYPQHGRPMPSQNEIKEALNFAADIFDRVCKILDMRLLNNWDIVALNLFQGLIIY</sequence>
<comment type="caution">
    <text evidence="2">The sequence shown here is derived from an EMBL/GenBank/DDBJ whole genome shotgun (WGS) entry which is preliminary data.</text>
</comment>
<dbReference type="Gene3D" id="1.20.120.330">
    <property type="entry name" value="Nucleotidyltransferases domain 2"/>
    <property type="match status" value="1"/>
</dbReference>
<gene>
    <name evidence="2" type="ORF">FXF49_05625</name>
</gene>
<evidence type="ECO:0000259" key="1">
    <source>
        <dbReference type="Pfam" id="PF05168"/>
    </source>
</evidence>
<dbReference type="InterPro" id="IPR007842">
    <property type="entry name" value="HEPN_dom"/>
</dbReference>
<organism evidence="2 3">
    <name type="scientific">Flexistipes sinusarabici</name>
    <dbReference type="NCBI Taxonomy" id="2352"/>
    <lineage>
        <taxon>Bacteria</taxon>
        <taxon>Pseudomonadati</taxon>
        <taxon>Deferribacterota</taxon>
        <taxon>Deferribacteres</taxon>
        <taxon>Deferribacterales</taxon>
        <taxon>Flexistipitaceae</taxon>
        <taxon>Flexistipes</taxon>
    </lineage>
</organism>
<name>A0A5D0MPK6_FLESI</name>
<dbReference type="Pfam" id="PF05168">
    <property type="entry name" value="HEPN"/>
    <property type="match status" value="1"/>
</dbReference>
<protein>
    <submittedName>
        <fullName evidence="2">HEPN domain-containing protein</fullName>
    </submittedName>
</protein>
<dbReference type="Proteomes" id="UP000323337">
    <property type="component" value="Unassembled WGS sequence"/>
</dbReference>
<evidence type="ECO:0000313" key="3">
    <source>
        <dbReference type="Proteomes" id="UP000323337"/>
    </source>
</evidence>
<accession>A0A5D0MPK6</accession>
<dbReference type="SUPFAM" id="SSF81593">
    <property type="entry name" value="Nucleotidyltransferase substrate binding subunit/domain"/>
    <property type="match status" value="1"/>
</dbReference>
<dbReference type="AlphaFoldDB" id="A0A5D0MPK6"/>
<evidence type="ECO:0000313" key="2">
    <source>
        <dbReference type="EMBL" id="TYB33583.1"/>
    </source>
</evidence>
<feature type="domain" description="HEPN" evidence="1">
    <location>
        <begin position="5"/>
        <end position="75"/>
    </location>
</feature>
<reference evidence="2 3" key="1">
    <citation type="submission" date="2019-08" db="EMBL/GenBank/DDBJ databases">
        <title>Genomic characterization of a novel candidate phylum (ARYD3) from a high temperature, high salinity tertiary oil reservoir in north central Oklahoma, USA.</title>
        <authorList>
            <person name="Youssef N.H."/>
            <person name="Yadav A."/>
            <person name="Elshahed M.S."/>
        </authorList>
    </citation>
    <scope>NUCLEOTIDE SEQUENCE [LARGE SCALE GENOMIC DNA]</scope>
    <source>
        <strain evidence="2">ARYD1</strain>
    </source>
</reference>